<keyword evidence="1" id="KW-0862">Zinc</keyword>
<evidence type="ECO:0000313" key="5">
    <source>
        <dbReference type="Proteomes" id="UP000652761"/>
    </source>
</evidence>
<dbReference type="GO" id="GO:0008270">
    <property type="term" value="F:zinc ion binding"/>
    <property type="evidence" value="ECO:0007669"/>
    <property type="project" value="UniProtKB-KW"/>
</dbReference>
<comment type="caution">
    <text evidence="4">The sequence shown here is derived from an EMBL/GenBank/DDBJ whole genome shotgun (WGS) entry which is preliminary data.</text>
</comment>
<dbReference type="OrthoDB" id="7608935at2759"/>
<proteinExistence type="predicted"/>
<dbReference type="SUPFAM" id="SSF57756">
    <property type="entry name" value="Retrovirus zinc finger-like domains"/>
    <property type="match status" value="1"/>
</dbReference>
<dbReference type="Gene3D" id="4.10.60.10">
    <property type="entry name" value="Zinc finger, CCHC-type"/>
    <property type="match status" value="1"/>
</dbReference>
<dbReference type="SMART" id="SM00343">
    <property type="entry name" value="ZnF_C2HC"/>
    <property type="match status" value="2"/>
</dbReference>
<feature type="region of interest" description="Disordered" evidence="2">
    <location>
        <begin position="1"/>
        <end position="45"/>
    </location>
</feature>
<reference evidence="4" key="1">
    <citation type="submission" date="2017-07" db="EMBL/GenBank/DDBJ databases">
        <title>Taro Niue Genome Assembly and Annotation.</title>
        <authorList>
            <person name="Atibalentja N."/>
            <person name="Keating K."/>
            <person name="Fields C.J."/>
        </authorList>
    </citation>
    <scope>NUCLEOTIDE SEQUENCE</scope>
    <source>
        <strain evidence="4">Niue_2</strain>
        <tissue evidence="4">Leaf</tissue>
    </source>
</reference>
<sequence>MTLGQSSAKTNNGQKRPFNITEGPSQERKPKVIVPNTQTKGNCKHCDKPGHTADECWRKVGACLCCGSREHRIPECPLRKEHERRLNAPKKQGRLQALHNEEPTEEGGMVEEHEISLSSHQLALKQNDSLSDRIDFDLRTIL</sequence>
<evidence type="ECO:0000313" key="4">
    <source>
        <dbReference type="EMBL" id="MQM15522.1"/>
    </source>
</evidence>
<dbReference type="Proteomes" id="UP000652761">
    <property type="component" value="Unassembled WGS sequence"/>
</dbReference>
<dbReference type="EMBL" id="NMUH01006557">
    <property type="protein sequence ID" value="MQM15522.1"/>
    <property type="molecule type" value="Genomic_DNA"/>
</dbReference>
<dbReference type="PROSITE" id="PS50158">
    <property type="entry name" value="ZF_CCHC"/>
    <property type="match status" value="1"/>
</dbReference>
<name>A0A843WY97_COLES</name>
<protein>
    <recommendedName>
        <fullName evidence="3">CCHC-type domain-containing protein</fullName>
    </recommendedName>
</protein>
<dbReference type="GO" id="GO:0003676">
    <property type="term" value="F:nucleic acid binding"/>
    <property type="evidence" value="ECO:0007669"/>
    <property type="project" value="InterPro"/>
</dbReference>
<feature type="region of interest" description="Disordered" evidence="2">
    <location>
        <begin position="87"/>
        <end position="111"/>
    </location>
</feature>
<keyword evidence="1" id="KW-0479">Metal-binding</keyword>
<dbReference type="AlphaFoldDB" id="A0A843WY97"/>
<keyword evidence="5" id="KW-1185">Reference proteome</keyword>
<dbReference type="InterPro" id="IPR036875">
    <property type="entry name" value="Znf_CCHC_sf"/>
</dbReference>
<dbReference type="InterPro" id="IPR001878">
    <property type="entry name" value="Znf_CCHC"/>
</dbReference>
<feature type="compositionally biased region" description="Polar residues" evidence="2">
    <location>
        <begin position="1"/>
        <end position="14"/>
    </location>
</feature>
<keyword evidence="1" id="KW-0863">Zinc-finger</keyword>
<evidence type="ECO:0000259" key="3">
    <source>
        <dbReference type="PROSITE" id="PS50158"/>
    </source>
</evidence>
<evidence type="ECO:0000256" key="2">
    <source>
        <dbReference type="SAM" id="MobiDB-lite"/>
    </source>
</evidence>
<gene>
    <name evidence="4" type="ORF">Taro_048468</name>
</gene>
<feature type="domain" description="CCHC-type" evidence="3">
    <location>
        <begin position="43"/>
        <end position="56"/>
    </location>
</feature>
<organism evidence="4 5">
    <name type="scientific">Colocasia esculenta</name>
    <name type="common">Wild taro</name>
    <name type="synonym">Arum esculentum</name>
    <dbReference type="NCBI Taxonomy" id="4460"/>
    <lineage>
        <taxon>Eukaryota</taxon>
        <taxon>Viridiplantae</taxon>
        <taxon>Streptophyta</taxon>
        <taxon>Embryophyta</taxon>
        <taxon>Tracheophyta</taxon>
        <taxon>Spermatophyta</taxon>
        <taxon>Magnoliopsida</taxon>
        <taxon>Liliopsida</taxon>
        <taxon>Araceae</taxon>
        <taxon>Aroideae</taxon>
        <taxon>Colocasieae</taxon>
        <taxon>Colocasia</taxon>
    </lineage>
</organism>
<evidence type="ECO:0000256" key="1">
    <source>
        <dbReference type="PROSITE-ProRule" id="PRU00047"/>
    </source>
</evidence>
<accession>A0A843WY97</accession>